<dbReference type="EMBL" id="JJMJ01000045">
    <property type="protein sequence ID" value="PPS22759.1"/>
    <property type="molecule type" value="Genomic_DNA"/>
</dbReference>
<organism evidence="4 5">
    <name type="scientific">Brachyspira murdochii</name>
    <dbReference type="NCBI Taxonomy" id="84378"/>
    <lineage>
        <taxon>Bacteria</taxon>
        <taxon>Pseudomonadati</taxon>
        <taxon>Spirochaetota</taxon>
        <taxon>Spirochaetia</taxon>
        <taxon>Brachyspirales</taxon>
        <taxon>Brachyspiraceae</taxon>
        <taxon>Brachyspira</taxon>
    </lineage>
</organism>
<keyword evidence="2" id="KW-0678">Repressor</keyword>
<comment type="subunit">
    <text evidence="2">Interacts with ribosomal protein uL14 (rplN).</text>
</comment>
<comment type="similarity">
    <text evidence="1 2">Belongs to the Iojap/RsfS family.</text>
</comment>
<dbReference type="PANTHER" id="PTHR21043:SF0">
    <property type="entry name" value="MITOCHONDRIAL ASSEMBLY OF RIBOSOMAL LARGE SUBUNIT PROTEIN 1"/>
    <property type="match status" value="1"/>
</dbReference>
<evidence type="ECO:0000256" key="1">
    <source>
        <dbReference type="ARBA" id="ARBA00010574"/>
    </source>
</evidence>
<feature type="region of interest" description="Disordered" evidence="3">
    <location>
        <begin position="1"/>
        <end position="31"/>
    </location>
</feature>
<dbReference type="Pfam" id="PF02410">
    <property type="entry name" value="RsfS"/>
    <property type="match status" value="1"/>
</dbReference>
<name>A0ABX5B861_9SPIR</name>
<reference evidence="4 5" key="1">
    <citation type="submission" date="2014-04" db="EMBL/GenBank/DDBJ databases">
        <title>Whole genome sequence of 'Brachyspira hampsonii' D13-03603F2.</title>
        <authorList>
            <person name="Patterson A.H."/>
            <person name="Chaban B."/>
            <person name="Fernando C."/>
            <person name="Harding J.C."/>
            <person name="Hill J.E."/>
        </authorList>
    </citation>
    <scope>NUCLEOTIDE SEQUENCE [LARGE SCALE GENOMIC DNA]</scope>
    <source>
        <strain evidence="4 5">D13-03603F2</strain>
    </source>
</reference>
<dbReference type="PANTHER" id="PTHR21043">
    <property type="entry name" value="IOJAP SUPERFAMILY ORTHOLOG"/>
    <property type="match status" value="1"/>
</dbReference>
<dbReference type="InterPro" id="IPR004394">
    <property type="entry name" value="Iojap/RsfS/C7orf30"/>
</dbReference>
<dbReference type="SUPFAM" id="SSF81301">
    <property type="entry name" value="Nucleotidyltransferase"/>
    <property type="match status" value="1"/>
</dbReference>
<evidence type="ECO:0000313" key="5">
    <source>
        <dbReference type="Proteomes" id="UP000238924"/>
    </source>
</evidence>
<dbReference type="NCBIfam" id="TIGR00090">
    <property type="entry name" value="rsfS_iojap_ybeB"/>
    <property type="match status" value="1"/>
</dbReference>
<keyword evidence="2" id="KW-0963">Cytoplasm</keyword>
<comment type="subcellular location">
    <subcellularLocation>
        <location evidence="2">Cytoplasm</location>
    </subcellularLocation>
</comment>
<gene>
    <name evidence="2" type="primary">rsfS</name>
    <name evidence="4" type="ORF">DJ52_02985</name>
</gene>
<comment type="caution">
    <text evidence="4">The sequence shown here is derived from an EMBL/GenBank/DDBJ whole genome shotgun (WGS) entry which is preliminary data.</text>
</comment>
<accession>A0ABX5B861</accession>
<dbReference type="HAMAP" id="MF_01477">
    <property type="entry name" value="Iojap_RsfS"/>
    <property type="match status" value="1"/>
</dbReference>
<dbReference type="Gene3D" id="3.30.460.10">
    <property type="entry name" value="Beta Polymerase, domain 2"/>
    <property type="match status" value="1"/>
</dbReference>
<proteinExistence type="inferred from homology"/>
<keyword evidence="5" id="KW-1185">Reference proteome</keyword>
<evidence type="ECO:0000256" key="2">
    <source>
        <dbReference type="HAMAP-Rule" id="MF_01477"/>
    </source>
</evidence>
<dbReference type="Proteomes" id="UP000238924">
    <property type="component" value="Unassembled WGS sequence"/>
</dbReference>
<protein>
    <recommendedName>
        <fullName evidence="2">Ribosomal silencing factor RsfS</fullName>
    </recommendedName>
</protein>
<evidence type="ECO:0000256" key="3">
    <source>
        <dbReference type="SAM" id="MobiDB-lite"/>
    </source>
</evidence>
<dbReference type="RefSeq" id="WP_013114800.1">
    <property type="nucleotide sequence ID" value="NZ_JAWLPZ010000002.1"/>
</dbReference>
<keyword evidence="2" id="KW-0810">Translation regulation</keyword>
<sequence>MKLHNNNINNNENNNELNTNENKSKPKKKKFIDREKAKELTLKAAKALDDKKLENITILDLDGVTTLSDYFLLATASSSPQMKAGSDAVYKELKEEGVLPYAENDNNPESVWYLSDYGFLVVHIFTEEGREYYNLDKLWHEAKKIDLL</sequence>
<comment type="function">
    <text evidence="2">Functions as a ribosomal silencing factor. Interacts with ribosomal protein uL14 (rplN), blocking formation of intersubunit bridge B8. Prevents association of the 30S and 50S ribosomal subunits and the formation of functional ribosomes, thus repressing translation.</text>
</comment>
<evidence type="ECO:0000313" key="4">
    <source>
        <dbReference type="EMBL" id="PPS22759.1"/>
    </source>
</evidence>
<dbReference type="InterPro" id="IPR043519">
    <property type="entry name" value="NT_sf"/>
</dbReference>
<feature type="compositionally biased region" description="Low complexity" evidence="3">
    <location>
        <begin position="1"/>
        <end position="21"/>
    </location>
</feature>